<reference evidence="2" key="1">
    <citation type="submission" date="2021-02" db="EMBL/GenBank/DDBJ databases">
        <authorList>
            <person name="Nowell W R."/>
        </authorList>
    </citation>
    <scope>NUCLEOTIDE SEQUENCE</scope>
</reference>
<comment type="caution">
    <text evidence="2">The sequence shown here is derived from an EMBL/GenBank/DDBJ whole genome shotgun (WGS) entry which is preliminary data.</text>
</comment>
<keyword evidence="3" id="KW-1185">Reference proteome</keyword>
<keyword evidence="1" id="KW-1133">Transmembrane helix</keyword>
<keyword evidence="1" id="KW-0472">Membrane</keyword>
<organism evidence="2 3">
    <name type="scientific">Adineta ricciae</name>
    <name type="common">Rotifer</name>
    <dbReference type="NCBI Taxonomy" id="249248"/>
    <lineage>
        <taxon>Eukaryota</taxon>
        <taxon>Metazoa</taxon>
        <taxon>Spiralia</taxon>
        <taxon>Gnathifera</taxon>
        <taxon>Rotifera</taxon>
        <taxon>Eurotatoria</taxon>
        <taxon>Bdelloidea</taxon>
        <taxon>Adinetida</taxon>
        <taxon>Adinetidae</taxon>
        <taxon>Adineta</taxon>
    </lineage>
</organism>
<feature type="transmembrane region" description="Helical" evidence="1">
    <location>
        <begin position="57"/>
        <end position="75"/>
    </location>
</feature>
<protein>
    <submittedName>
        <fullName evidence="2">Uncharacterized protein</fullName>
    </submittedName>
</protein>
<proteinExistence type="predicted"/>
<gene>
    <name evidence="2" type="ORF">XAT740_LOCUS15424</name>
</gene>
<dbReference type="Proteomes" id="UP000663828">
    <property type="component" value="Unassembled WGS sequence"/>
</dbReference>
<evidence type="ECO:0000313" key="3">
    <source>
        <dbReference type="Proteomes" id="UP000663828"/>
    </source>
</evidence>
<accession>A0A814JV82</accession>
<dbReference type="EMBL" id="CAJNOR010000951">
    <property type="protein sequence ID" value="CAF1044140.1"/>
    <property type="molecule type" value="Genomic_DNA"/>
</dbReference>
<sequence length="208" mass="25451">MILFKSKKQYQYKPFQRQSLLARFKSKYRLKSDHFPGDSSEYKRRRRRSLFSNIHRTYHSLCLSVTLIVRFFLIIDRIIRRIISFIETIVRIIETVHGWIRMVRSIFSALHLIIARLMDLIFKIYQIFYLLSILLEPFTNRTFEKMFRSFSHFFYKYYSSNGACYTLKARTYHLFNRLRMKRRKGQIIAINNVTDDEVFYDALNEDYQ</sequence>
<evidence type="ECO:0000313" key="2">
    <source>
        <dbReference type="EMBL" id="CAF1044140.1"/>
    </source>
</evidence>
<name>A0A814JV82_ADIRI</name>
<evidence type="ECO:0000256" key="1">
    <source>
        <dbReference type="SAM" id="Phobius"/>
    </source>
</evidence>
<keyword evidence="1" id="KW-0812">Transmembrane</keyword>
<dbReference type="AlphaFoldDB" id="A0A814JV82"/>